<sequence length="264" mass="27575">MMRPLNAPVVSWAGKRVWIIGASTGIGAALARALAERGARLALSARSAEALAATVVQGGAAGLEHARLLPCDVTNAGAVTVALDSLVADWGGVDLVLVSAGAYHPMRADALDREVAAHLIDTNLKGPLNVAASAVPQLLRQGGGAIGIIGSVAGYGGLPKAVVYGPTKAAIINLCEAMYFDLHASGIGVYLISPGFVRTPMTAANDFRMPALISPEEAARDIVRGMEAGAFEIHFPRRFTCALKLLRLLPYRLYFAIVRRITGL</sequence>
<dbReference type="EMBL" id="AKCV02000015">
    <property type="protein sequence ID" value="TMS58422.1"/>
    <property type="molecule type" value="Genomic_DNA"/>
</dbReference>
<evidence type="ECO:0000313" key="2">
    <source>
        <dbReference type="Proteomes" id="UP000004277"/>
    </source>
</evidence>
<dbReference type="Proteomes" id="UP000004277">
    <property type="component" value="Unassembled WGS sequence"/>
</dbReference>
<accession>A0ACD3SQ94</accession>
<reference evidence="1" key="1">
    <citation type="submission" date="2019-05" db="EMBL/GenBank/DDBJ databases">
        <title>Revised genome assembly of Burkholderiaceae (previously Ralstonia) sp. PBA.</title>
        <authorList>
            <person name="Gan H.M."/>
        </authorList>
    </citation>
    <scope>NUCLEOTIDE SEQUENCE</scope>
    <source>
        <strain evidence="1">PBA</strain>
    </source>
</reference>
<gene>
    <name evidence="1" type="ORF">MW7_006715</name>
</gene>
<organism evidence="1 2">
    <name type="scientific">Imbroritus primus</name>
    <dbReference type="NCBI Taxonomy" id="3058603"/>
    <lineage>
        <taxon>Bacteria</taxon>
        <taxon>Pseudomonadati</taxon>
        <taxon>Pseudomonadota</taxon>
        <taxon>Betaproteobacteria</taxon>
        <taxon>Burkholderiales</taxon>
        <taxon>Burkholderiaceae</taxon>
        <taxon>Imbroritus</taxon>
    </lineage>
</organism>
<evidence type="ECO:0000313" key="1">
    <source>
        <dbReference type="EMBL" id="TMS58422.1"/>
    </source>
</evidence>
<keyword evidence="2" id="KW-1185">Reference proteome</keyword>
<comment type="caution">
    <text evidence="1">The sequence shown here is derived from an EMBL/GenBank/DDBJ whole genome shotgun (WGS) entry which is preliminary data.</text>
</comment>
<name>A0ACD3SQ94_9BURK</name>
<proteinExistence type="predicted"/>
<protein>
    <submittedName>
        <fullName evidence="1">SDR family NAD(P)-dependent oxidoreductase</fullName>
    </submittedName>
</protein>